<evidence type="ECO:0000259" key="4">
    <source>
        <dbReference type="PROSITE" id="PS50949"/>
    </source>
</evidence>
<dbReference type="InterPro" id="IPR036388">
    <property type="entry name" value="WH-like_DNA-bd_sf"/>
</dbReference>
<sequence>MQYLSIQQAILEQIESGQLEARQKLPSERKLAELFDTTRVTLREALALLEADGKLYREDRRGWFIAPTPMIYDPSLMIGFVERAQQQQRVATHQLLTAKSALATKEASRLMTLPPFSDLFTITRVRQLEHRPVCHVTSMIVPRFAPNLLDSDFATSVSSALNESFSVSISKIQYRISVTSLIGDIAAALNATDGAIAIKIMRHMYDQQHSLIGCSVEYWRHDAINIQTEVVS</sequence>
<dbReference type="SUPFAM" id="SSF46785">
    <property type="entry name" value="Winged helix' DNA-binding domain"/>
    <property type="match status" value="1"/>
</dbReference>
<name>A0ABS2HBE8_9VIBR</name>
<dbReference type="InterPro" id="IPR050679">
    <property type="entry name" value="Bact_HTH_transcr_reg"/>
</dbReference>
<dbReference type="PRINTS" id="PR00035">
    <property type="entry name" value="HTHGNTR"/>
</dbReference>
<evidence type="ECO:0000313" key="5">
    <source>
        <dbReference type="EMBL" id="MBM7034905.1"/>
    </source>
</evidence>
<dbReference type="InterPro" id="IPR028978">
    <property type="entry name" value="Chorismate_lyase_/UTRA_dom_sf"/>
</dbReference>
<protein>
    <submittedName>
        <fullName evidence="5">UTRA domain-containing protein</fullName>
    </submittedName>
</protein>
<dbReference type="Gene3D" id="1.10.10.10">
    <property type="entry name" value="Winged helix-like DNA-binding domain superfamily/Winged helix DNA-binding domain"/>
    <property type="match status" value="1"/>
</dbReference>
<dbReference type="InterPro" id="IPR036390">
    <property type="entry name" value="WH_DNA-bd_sf"/>
</dbReference>
<dbReference type="Pfam" id="PF07702">
    <property type="entry name" value="UTRA"/>
    <property type="match status" value="1"/>
</dbReference>
<dbReference type="InterPro" id="IPR011663">
    <property type="entry name" value="UTRA"/>
</dbReference>
<accession>A0ABS2HBE8</accession>
<dbReference type="PANTHER" id="PTHR44846:SF7">
    <property type="entry name" value="TRANSCRIPTIONAL REGULATOR OF 2-AMINOETHYLPHOSPHONATE DEGRADATION OPERONS-RELATED"/>
    <property type="match status" value="1"/>
</dbReference>
<evidence type="ECO:0000313" key="6">
    <source>
        <dbReference type="Proteomes" id="UP000809621"/>
    </source>
</evidence>
<dbReference type="SMART" id="SM00866">
    <property type="entry name" value="UTRA"/>
    <property type="match status" value="1"/>
</dbReference>
<dbReference type="PANTHER" id="PTHR44846">
    <property type="entry name" value="MANNOSYL-D-GLYCERATE TRANSPORT/METABOLISM SYSTEM REPRESSOR MNGR-RELATED"/>
    <property type="match status" value="1"/>
</dbReference>
<dbReference type="RefSeq" id="WP_205156559.1">
    <property type="nucleotide sequence ID" value="NZ_JAFEUM010000001.1"/>
</dbReference>
<evidence type="ECO:0000256" key="1">
    <source>
        <dbReference type="ARBA" id="ARBA00023015"/>
    </source>
</evidence>
<evidence type="ECO:0000256" key="3">
    <source>
        <dbReference type="ARBA" id="ARBA00023163"/>
    </source>
</evidence>
<dbReference type="SMART" id="SM00345">
    <property type="entry name" value="HTH_GNTR"/>
    <property type="match status" value="1"/>
</dbReference>
<proteinExistence type="predicted"/>
<keyword evidence="2" id="KW-0238">DNA-binding</keyword>
<keyword evidence="1" id="KW-0805">Transcription regulation</keyword>
<dbReference type="CDD" id="cd07377">
    <property type="entry name" value="WHTH_GntR"/>
    <property type="match status" value="1"/>
</dbReference>
<keyword evidence="3" id="KW-0804">Transcription</keyword>
<dbReference type="PROSITE" id="PS50949">
    <property type="entry name" value="HTH_GNTR"/>
    <property type="match status" value="1"/>
</dbReference>
<reference evidence="5 6" key="1">
    <citation type="submission" date="2021-02" db="EMBL/GenBank/DDBJ databases">
        <authorList>
            <person name="Park J.-S."/>
        </authorList>
    </citation>
    <scope>NUCLEOTIDE SEQUENCE [LARGE SCALE GENOMIC DNA]</scope>
    <source>
        <strain evidence="5 6">188UL20-2</strain>
    </source>
</reference>
<gene>
    <name evidence="5" type="ORF">JQC93_00690</name>
</gene>
<dbReference type="Pfam" id="PF00392">
    <property type="entry name" value="GntR"/>
    <property type="match status" value="1"/>
</dbReference>
<dbReference type="EMBL" id="JAFEUM010000001">
    <property type="protein sequence ID" value="MBM7034905.1"/>
    <property type="molecule type" value="Genomic_DNA"/>
</dbReference>
<organism evidence="5 6">
    <name type="scientific">Vibrio ulleungensis</name>
    <dbReference type="NCBI Taxonomy" id="2807619"/>
    <lineage>
        <taxon>Bacteria</taxon>
        <taxon>Pseudomonadati</taxon>
        <taxon>Pseudomonadota</taxon>
        <taxon>Gammaproteobacteria</taxon>
        <taxon>Vibrionales</taxon>
        <taxon>Vibrionaceae</taxon>
        <taxon>Vibrio</taxon>
    </lineage>
</organism>
<dbReference type="InterPro" id="IPR000524">
    <property type="entry name" value="Tscrpt_reg_HTH_GntR"/>
</dbReference>
<dbReference type="Gene3D" id="3.40.1410.10">
    <property type="entry name" value="Chorismate lyase-like"/>
    <property type="match status" value="1"/>
</dbReference>
<comment type="caution">
    <text evidence="5">The sequence shown here is derived from an EMBL/GenBank/DDBJ whole genome shotgun (WGS) entry which is preliminary data.</text>
</comment>
<keyword evidence="6" id="KW-1185">Reference proteome</keyword>
<dbReference type="Proteomes" id="UP000809621">
    <property type="component" value="Unassembled WGS sequence"/>
</dbReference>
<dbReference type="SUPFAM" id="SSF64288">
    <property type="entry name" value="Chorismate lyase-like"/>
    <property type="match status" value="1"/>
</dbReference>
<evidence type="ECO:0000256" key="2">
    <source>
        <dbReference type="ARBA" id="ARBA00023125"/>
    </source>
</evidence>
<feature type="domain" description="HTH gntR-type" evidence="4">
    <location>
        <begin position="1"/>
        <end position="68"/>
    </location>
</feature>